<dbReference type="Proteomes" id="UP000531594">
    <property type="component" value="Unassembled WGS sequence"/>
</dbReference>
<sequence length="272" mass="30222">MKKRFFIAFLVLILICLTTLTNPIYAANENVTIKSKATVKQNEPGIVTIYLIRHGRTILNQTDRAQGWADGPLTPAGEDLVKRVGKGLAEISFAAAYSSDSGRARQTAKLILAENKTKAKDLPLIENKGIREVYFGEFEGEKMDVLWKLTSSHLKLGNEEELFTKANNPFKELVNTLSVLDPSDEAESYQELADRTSKGLKEIAEQVYQNGGGDILMVSHGITINAILEKFDANKVPKGLCKNGSVSKLEFDGKAWRILEVNEMKYAEQKNL</sequence>
<dbReference type="InterPro" id="IPR050275">
    <property type="entry name" value="PGM_Phosphatase"/>
</dbReference>
<evidence type="ECO:0000313" key="4">
    <source>
        <dbReference type="EMBL" id="MBB6444439.1"/>
    </source>
</evidence>
<dbReference type="GO" id="GO:0016791">
    <property type="term" value="F:phosphatase activity"/>
    <property type="evidence" value="ECO:0007669"/>
    <property type="project" value="TreeGrafter"/>
</dbReference>
<dbReference type="SMART" id="SM00855">
    <property type="entry name" value="PGAM"/>
    <property type="match status" value="1"/>
</dbReference>
<dbReference type="SUPFAM" id="SSF53254">
    <property type="entry name" value="Phosphoglycerate mutase-like"/>
    <property type="match status" value="1"/>
</dbReference>
<feature type="binding site" evidence="2">
    <location>
        <begin position="53"/>
        <end position="60"/>
    </location>
    <ligand>
        <name>substrate</name>
    </ligand>
</feature>
<dbReference type="InterPro" id="IPR029033">
    <property type="entry name" value="His_PPase_superfam"/>
</dbReference>
<dbReference type="PANTHER" id="PTHR48100">
    <property type="entry name" value="BROAD-SPECIFICITY PHOSPHATASE YOR283W-RELATED"/>
    <property type="match status" value="1"/>
</dbReference>
<protein>
    <submittedName>
        <fullName evidence="4">Putative phosphoglycerate mutase</fullName>
        <ecNumber evidence="4">5.4.2.12</ecNumber>
    </submittedName>
</protein>
<name>A0A7X0HPB4_9BACI</name>
<dbReference type="CDD" id="cd07067">
    <property type="entry name" value="HP_PGM_like"/>
    <property type="match status" value="1"/>
</dbReference>
<feature type="chain" id="PRO_5030770735" evidence="3">
    <location>
        <begin position="27"/>
        <end position="272"/>
    </location>
</feature>
<gene>
    <name evidence="4" type="ORF">HNR53_001047</name>
</gene>
<dbReference type="GO" id="GO:0005737">
    <property type="term" value="C:cytoplasm"/>
    <property type="evidence" value="ECO:0007669"/>
    <property type="project" value="TreeGrafter"/>
</dbReference>
<dbReference type="EMBL" id="JACHGK010000002">
    <property type="protein sequence ID" value="MBB6444439.1"/>
    <property type="molecule type" value="Genomic_DNA"/>
</dbReference>
<accession>A0A7X0HPB4</accession>
<evidence type="ECO:0000256" key="3">
    <source>
        <dbReference type="SAM" id="SignalP"/>
    </source>
</evidence>
<dbReference type="AlphaFoldDB" id="A0A7X0HPB4"/>
<dbReference type="InterPro" id="IPR013078">
    <property type="entry name" value="His_Pase_superF_clade-1"/>
</dbReference>
<dbReference type="RefSeq" id="WP_184523484.1">
    <property type="nucleotide sequence ID" value="NZ_JACHGK010000002.1"/>
</dbReference>
<dbReference type="GO" id="GO:0004619">
    <property type="term" value="F:phosphoglycerate mutase activity"/>
    <property type="evidence" value="ECO:0007669"/>
    <property type="project" value="UniProtKB-EC"/>
</dbReference>
<reference evidence="4 5" key="1">
    <citation type="submission" date="2020-08" db="EMBL/GenBank/DDBJ databases">
        <title>Genomic Encyclopedia of Type Strains, Phase IV (KMG-IV): sequencing the most valuable type-strain genomes for metagenomic binning, comparative biology and taxonomic classification.</title>
        <authorList>
            <person name="Goeker M."/>
        </authorList>
    </citation>
    <scope>NUCLEOTIDE SEQUENCE [LARGE SCALE GENOMIC DNA]</scope>
    <source>
        <strain evidence="4 5">DSM 5391</strain>
    </source>
</reference>
<evidence type="ECO:0000313" key="5">
    <source>
        <dbReference type="Proteomes" id="UP000531594"/>
    </source>
</evidence>
<dbReference type="EC" id="5.4.2.12" evidence="4"/>
<feature type="binding site" evidence="2">
    <location>
        <position position="103"/>
    </location>
    <ligand>
        <name>substrate</name>
    </ligand>
</feature>
<proteinExistence type="predicted"/>
<keyword evidence="4" id="KW-0413">Isomerase</keyword>
<evidence type="ECO:0000256" key="2">
    <source>
        <dbReference type="PIRSR" id="PIRSR613078-2"/>
    </source>
</evidence>
<comment type="caution">
    <text evidence="4">The sequence shown here is derived from an EMBL/GenBank/DDBJ whole genome shotgun (WGS) entry which is preliminary data.</text>
</comment>
<keyword evidence="5" id="KW-1185">Reference proteome</keyword>
<feature type="active site" description="Tele-phosphohistidine intermediate" evidence="1">
    <location>
        <position position="54"/>
    </location>
</feature>
<dbReference type="PANTHER" id="PTHR48100:SF9">
    <property type="entry name" value="PHOSPHOGLYCERATE MUTASE 2 PARALOG"/>
    <property type="match status" value="1"/>
</dbReference>
<dbReference type="Gene3D" id="3.40.50.1240">
    <property type="entry name" value="Phosphoglycerate mutase-like"/>
    <property type="match status" value="1"/>
</dbReference>
<feature type="signal peptide" evidence="3">
    <location>
        <begin position="1"/>
        <end position="26"/>
    </location>
</feature>
<dbReference type="Pfam" id="PF00300">
    <property type="entry name" value="His_Phos_1"/>
    <property type="match status" value="1"/>
</dbReference>
<feature type="active site" description="Proton donor/acceptor" evidence="1">
    <location>
        <position position="132"/>
    </location>
</feature>
<keyword evidence="3" id="KW-0732">Signal</keyword>
<evidence type="ECO:0000256" key="1">
    <source>
        <dbReference type="PIRSR" id="PIRSR613078-1"/>
    </source>
</evidence>
<organism evidence="4 5">
    <name type="scientific">Bacillus benzoevorans</name>
    <dbReference type="NCBI Taxonomy" id="1456"/>
    <lineage>
        <taxon>Bacteria</taxon>
        <taxon>Bacillati</taxon>
        <taxon>Bacillota</taxon>
        <taxon>Bacilli</taxon>
        <taxon>Bacillales</taxon>
        <taxon>Bacillaceae</taxon>
        <taxon>Bacillus</taxon>
    </lineage>
</organism>